<comment type="caution">
    <text evidence="7">The sequence shown here is derived from an EMBL/GenBank/DDBJ whole genome shotgun (WGS) entry which is preliminary data.</text>
</comment>
<evidence type="ECO:0000256" key="2">
    <source>
        <dbReference type="ARBA" id="ARBA00022801"/>
    </source>
</evidence>
<feature type="signal peptide" evidence="5">
    <location>
        <begin position="1"/>
        <end position="17"/>
    </location>
</feature>
<sequence>MIRLSLIILFVVDTCYSDAVIVTIDWNDITHTSNTSLTLLVVENPLLRRESPIHDTVFQSLNQLQTDYTRFLTWYPYPRLAVAELEPPSGLSQCKNVPYLSNLTLTCALSGGRINKIEFASFGTPTGTCGNYTIGQCHSNKTMSVIRKLCLFRRICTVYVTNDLFDGDPCPGMNKRLAVQITCYPPQNNTYWDFTTLDPLVEDFLNATQGHSSIIDFSTQPRWLYTLPAIDQYPDSDDQVDWNYPAGIELIDKTGQQIGDYYGRLAAWYTKGGFIDEYGRKHVSNHYYNISIWEVLNEVDFEHWNGIEQYTLIYDSVVESVRKMVDPEQNIKFVGLSLGNPSEFTKFSYFLNSSNHRPNIPLDWISYHFYAFPTSRTDPRTYEQFFPQTDVFVEKVKNIETIRRALSPLTRTTINELGVILPDDNNPNAEAIPLIYWNAAAAAFAYIFCQLAPLGIDVIGSSQLVGYPQLSVLGGLSPQFPSVALLDWNTGIGNARYWTLTLLHSHFQAGSKAVRTDVSGVAQPRIYAQAWVCNQQKHKLLLINTKFGEVNVTIENSAGSIAWIVDKFSNESGARSLRMSSDTLLITEYAVVVIELVLPPSITFKTYLSILYILWFDENSFIVAAALILLFMIYYKKS</sequence>
<evidence type="ECO:0000256" key="4">
    <source>
        <dbReference type="SAM" id="Phobius"/>
    </source>
</evidence>
<keyword evidence="2" id="KW-0378">Hydrolase</keyword>
<dbReference type="GO" id="GO:0016798">
    <property type="term" value="F:hydrolase activity, acting on glycosyl bonds"/>
    <property type="evidence" value="ECO:0007669"/>
    <property type="project" value="UniProtKB-KW"/>
</dbReference>
<accession>A0A814FHP0</accession>
<dbReference type="OrthoDB" id="1100386at2759"/>
<dbReference type="Proteomes" id="UP000663829">
    <property type="component" value="Unassembled WGS sequence"/>
</dbReference>
<dbReference type="EMBL" id="CAJNOQ010002813">
    <property type="protein sequence ID" value="CAF0980182.1"/>
    <property type="molecule type" value="Genomic_DNA"/>
</dbReference>
<dbReference type="InterPro" id="IPR000922">
    <property type="entry name" value="Lectin_gal-bd_dom"/>
</dbReference>
<dbReference type="AlphaFoldDB" id="A0A814FHP0"/>
<protein>
    <recommendedName>
        <fullName evidence="6">SUEL-type lectin domain-containing protein</fullName>
    </recommendedName>
</protein>
<gene>
    <name evidence="7" type="ORF">GPM918_LOCUS12705</name>
    <name evidence="8" type="ORF">SRO942_LOCUS12705</name>
</gene>
<evidence type="ECO:0000256" key="1">
    <source>
        <dbReference type="ARBA" id="ARBA00008875"/>
    </source>
</evidence>
<proteinExistence type="inferred from homology"/>
<dbReference type="Gene3D" id="3.20.20.80">
    <property type="entry name" value="Glycosidases"/>
    <property type="match status" value="1"/>
</dbReference>
<feature type="transmembrane region" description="Helical" evidence="4">
    <location>
        <begin position="610"/>
        <end position="635"/>
    </location>
</feature>
<dbReference type="PROSITE" id="PS50228">
    <property type="entry name" value="SUEL_LECTIN"/>
    <property type="match status" value="1"/>
</dbReference>
<dbReference type="Gene3D" id="2.60.120.740">
    <property type="match status" value="1"/>
</dbReference>
<feature type="domain" description="SUEL-type lectin" evidence="6">
    <location>
        <begin position="97"/>
        <end position="184"/>
    </location>
</feature>
<dbReference type="Proteomes" id="UP000681722">
    <property type="component" value="Unassembled WGS sequence"/>
</dbReference>
<dbReference type="InterPro" id="IPR043159">
    <property type="entry name" value="Lectin_gal-bd_sf"/>
</dbReference>
<dbReference type="GO" id="GO:0030246">
    <property type="term" value="F:carbohydrate binding"/>
    <property type="evidence" value="ECO:0007669"/>
    <property type="project" value="InterPro"/>
</dbReference>
<dbReference type="EMBL" id="CAJOBC010002813">
    <property type="protein sequence ID" value="CAF3752747.1"/>
    <property type="molecule type" value="Genomic_DNA"/>
</dbReference>
<keyword evidence="4" id="KW-0472">Membrane</keyword>
<dbReference type="Pfam" id="PF01229">
    <property type="entry name" value="Glyco_hydro_39"/>
    <property type="match status" value="1"/>
</dbReference>
<organism evidence="7 9">
    <name type="scientific">Didymodactylos carnosus</name>
    <dbReference type="NCBI Taxonomy" id="1234261"/>
    <lineage>
        <taxon>Eukaryota</taxon>
        <taxon>Metazoa</taxon>
        <taxon>Spiralia</taxon>
        <taxon>Gnathifera</taxon>
        <taxon>Rotifera</taxon>
        <taxon>Eurotatoria</taxon>
        <taxon>Bdelloidea</taxon>
        <taxon>Philodinida</taxon>
        <taxon>Philodinidae</taxon>
        <taxon>Didymodactylos</taxon>
    </lineage>
</organism>
<keyword evidence="4" id="KW-0812">Transmembrane</keyword>
<keyword evidence="4" id="KW-1133">Transmembrane helix</keyword>
<evidence type="ECO:0000313" key="9">
    <source>
        <dbReference type="Proteomes" id="UP000663829"/>
    </source>
</evidence>
<feature type="chain" id="PRO_5035599868" description="SUEL-type lectin domain-containing protein" evidence="5">
    <location>
        <begin position="18"/>
        <end position="638"/>
    </location>
</feature>
<keyword evidence="3" id="KW-0326">Glycosidase</keyword>
<dbReference type="InterPro" id="IPR017853">
    <property type="entry name" value="GH"/>
</dbReference>
<name>A0A814FHP0_9BILA</name>
<dbReference type="CDD" id="cd22842">
    <property type="entry name" value="Gal_Rha_Lectin_BGal"/>
    <property type="match status" value="1"/>
</dbReference>
<evidence type="ECO:0000259" key="6">
    <source>
        <dbReference type="PROSITE" id="PS50228"/>
    </source>
</evidence>
<evidence type="ECO:0000256" key="3">
    <source>
        <dbReference type="ARBA" id="ARBA00023295"/>
    </source>
</evidence>
<keyword evidence="9" id="KW-1185">Reference proteome</keyword>
<dbReference type="PANTHER" id="PTHR46780">
    <property type="entry name" value="PROTEIN EVA-1"/>
    <property type="match status" value="1"/>
</dbReference>
<evidence type="ECO:0000313" key="8">
    <source>
        <dbReference type="EMBL" id="CAF3752747.1"/>
    </source>
</evidence>
<comment type="similarity">
    <text evidence="1">Belongs to the glycosyl hydrolase 39 family.</text>
</comment>
<dbReference type="InterPro" id="IPR049166">
    <property type="entry name" value="GH39_cat"/>
</dbReference>
<evidence type="ECO:0000256" key="5">
    <source>
        <dbReference type="SAM" id="SignalP"/>
    </source>
</evidence>
<evidence type="ECO:0000313" key="7">
    <source>
        <dbReference type="EMBL" id="CAF0980182.1"/>
    </source>
</evidence>
<keyword evidence="5" id="KW-0732">Signal</keyword>
<reference evidence="7" key="1">
    <citation type="submission" date="2021-02" db="EMBL/GenBank/DDBJ databases">
        <authorList>
            <person name="Nowell W R."/>
        </authorList>
    </citation>
    <scope>NUCLEOTIDE SEQUENCE</scope>
</reference>
<dbReference type="SUPFAM" id="SSF51445">
    <property type="entry name" value="(Trans)glycosidases"/>
    <property type="match status" value="1"/>
</dbReference>
<dbReference type="Pfam" id="PF02140">
    <property type="entry name" value="SUEL_Lectin"/>
    <property type="match status" value="1"/>
</dbReference>